<dbReference type="SUPFAM" id="SSF69118">
    <property type="entry name" value="AhpD-like"/>
    <property type="match status" value="1"/>
</dbReference>
<gene>
    <name evidence="2" type="ORF">GIS00_17695</name>
</gene>
<feature type="domain" description="Carboxymuconolactone decarboxylase-like" evidence="1">
    <location>
        <begin position="48"/>
        <end position="130"/>
    </location>
</feature>
<dbReference type="InterPro" id="IPR003779">
    <property type="entry name" value="CMD-like"/>
</dbReference>
<evidence type="ECO:0000259" key="1">
    <source>
        <dbReference type="Pfam" id="PF02627"/>
    </source>
</evidence>
<keyword evidence="3" id="KW-1185">Reference proteome</keyword>
<comment type="caution">
    <text evidence="2">The sequence shown here is derived from an EMBL/GenBank/DDBJ whole genome shotgun (WGS) entry which is preliminary data.</text>
</comment>
<evidence type="ECO:0000313" key="2">
    <source>
        <dbReference type="EMBL" id="MTD15771.1"/>
    </source>
</evidence>
<dbReference type="PANTHER" id="PTHR34846:SF5">
    <property type="entry name" value="CARBOXYMUCONOLACTONE DECARBOXYLASE-LIKE DOMAIN-CONTAINING PROTEIN"/>
    <property type="match status" value="1"/>
</dbReference>
<dbReference type="EMBL" id="WLYK01000007">
    <property type="protein sequence ID" value="MTD15771.1"/>
    <property type="molecule type" value="Genomic_DNA"/>
</dbReference>
<proteinExistence type="predicted"/>
<accession>A0A7K1FNN7</accession>
<name>A0A7K1FNN7_9ACTN</name>
<protein>
    <recommendedName>
        <fullName evidence="1">Carboxymuconolactone decarboxylase-like domain-containing protein</fullName>
    </recommendedName>
</protein>
<dbReference type="Pfam" id="PF02627">
    <property type="entry name" value="CMD"/>
    <property type="match status" value="1"/>
</dbReference>
<dbReference type="Proteomes" id="UP000460221">
    <property type="component" value="Unassembled WGS sequence"/>
</dbReference>
<organism evidence="2 3">
    <name type="scientific">Nakamurella alba</name>
    <dbReference type="NCBI Taxonomy" id="2665158"/>
    <lineage>
        <taxon>Bacteria</taxon>
        <taxon>Bacillati</taxon>
        <taxon>Actinomycetota</taxon>
        <taxon>Actinomycetes</taxon>
        <taxon>Nakamurellales</taxon>
        <taxon>Nakamurellaceae</taxon>
        <taxon>Nakamurella</taxon>
    </lineage>
</organism>
<reference evidence="2 3" key="1">
    <citation type="submission" date="2019-11" db="EMBL/GenBank/DDBJ databases">
        <authorList>
            <person name="Jiang L.-Q."/>
        </authorList>
    </citation>
    <scope>NUCLEOTIDE SEQUENCE [LARGE SCALE GENOMIC DNA]</scope>
    <source>
        <strain evidence="2 3">YIM 132087</strain>
    </source>
</reference>
<dbReference type="Gene3D" id="1.20.1290.10">
    <property type="entry name" value="AhpD-like"/>
    <property type="match status" value="1"/>
</dbReference>
<evidence type="ECO:0000313" key="3">
    <source>
        <dbReference type="Proteomes" id="UP000460221"/>
    </source>
</evidence>
<dbReference type="AlphaFoldDB" id="A0A7K1FNN7"/>
<dbReference type="GO" id="GO:0051920">
    <property type="term" value="F:peroxiredoxin activity"/>
    <property type="evidence" value="ECO:0007669"/>
    <property type="project" value="InterPro"/>
</dbReference>
<dbReference type="PANTHER" id="PTHR34846">
    <property type="entry name" value="4-CARBOXYMUCONOLACTONE DECARBOXYLASE FAMILY PROTEIN (AFU_ORTHOLOGUE AFUA_6G11590)"/>
    <property type="match status" value="1"/>
</dbReference>
<dbReference type="InterPro" id="IPR029032">
    <property type="entry name" value="AhpD-like"/>
</dbReference>
<sequence length="183" mass="19215">MTAGRVGVVPRVTDWSVDPETAEAEAKAVALFGHVSDLFAALGHAPTVLSGWIDLVRRLRTDLSVDPRLHELVVVRVAGSIGATYAETAHRRLALKAGVRQEQLDAIDLTATAQTSAEFDDTERAALLLAAKVAAATAGPDDVLTLMELIGERDATELLVIAAFYCCVGRITNALGVVPMGGG</sequence>